<evidence type="ECO:0000313" key="6">
    <source>
        <dbReference type="EMBL" id="TGG90117.1"/>
    </source>
</evidence>
<dbReference type="GO" id="GO:0002188">
    <property type="term" value="P:translation reinitiation"/>
    <property type="evidence" value="ECO:0007669"/>
    <property type="project" value="TreeGrafter"/>
</dbReference>
<evidence type="ECO:0000256" key="3">
    <source>
        <dbReference type="ARBA" id="ARBA00022917"/>
    </source>
</evidence>
<dbReference type="GO" id="GO:0006417">
    <property type="term" value="P:regulation of translation"/>
    <property type="evidence" value="ECO:0007669"/>
    <property type="project" value="UniProtKB-KW"/>
</dbReference>
<comment type="caution">
    <text evidence="6">The sequence shown here is derived from an EMBL/GenBank/DDBJ whole genome shotgun (WGS) entry which is preliminary data.</text>
</comment>
<accession>A0A524RKI1</accession>
<dbReference type="EMBL" id="SRMO01000096">
    <property type="protein sequence ID" value="TGG90117.1"/>
    <property type="molecule type" value="Genomic_DNA"/>
</dbReference>
<dbReference type="Pfam" id="PF01253">
    <property type="entry name" value="SUI1"/>
    <property type="match status" value="1"/>
</dbReference>
<dbReference type="InterPro" id="IPR001950">
    <property type="entry name" value="SUI1"/>
</dbReference>
<dbReference type="InterPro" id="IPR036877">
    <property type="entry name" value="SUI1_dom_sf"/>
</dbReference>
<dbReference type="SUPFAM" id="SSF55159">
    <property type="entry name" value="eIF1-like"/>
    <property type="match status" value="1"/>
</dbReference>
<dbReference type="PANTHER" id="PTHR12789">
    <property type="entry name" value="DENSITY-REGULATED PROTEIN HOMOLOG"/>
    <property type="match status" value="1"/>
</dbReference>
<keyword evidence="2" id="KW-0810">Translation regulation</keyword>
<dbReference type="GO" id="GO:0003729">
    <property type="term" value="F:mRNA binding"/>
    <property type="evidence" value="ECO:0007669"/>
    <property type="project" value="TreeGrafter"/>
</dbReference>
<evidence type="ECO:0000259" key="5">
    <source>
        <dbReference type="PROSITE" id="PS50296"/>
    </source>
</evidence>
<name>A0A524RKI1_9CHRO</name>
<sequence length="110" mass="11329">MGRKDGWREFAAPATARSATARPAAARLPRGEQLVRVQRNSRGRGGKTVTTISGIEADGATLKALAKALKAASGSGGSIKAGVIELQGDQVETSLAWLAGEGFRPRRSGG</sequence>
<feature type="domain" description="SUI1" evidence="5">
    <location>
        <begin position="36"/>
        <end position="102"/>
    </location>
</feature>
<dbReference type="GO" id="GO:0003743">
    <property type="term" value="F:translation initiation factor activity"/>
    <property type="evidence" value="ECO:0007669"/>
    <property type="project" value="UniProtKB-KW"/>
</dbReference>
<feature type="compositionally biased region" description="Low complexity" evidence="4">
    <location>
        <begin position="11"/>
        <end position="27"/>
    </location>
</feature>
<evidence type="ECO:0000256" key="2">
    <source>
        <dbReference type="ARBA" id="ARBA00022845"/>
    </source>
</evidence>
<protein>
    <submittedName>
        <fullName evidence="6">Translation initiation factor</fullName>
    </submittedName>
</protein>
<dbReference type="PIRSF" id="PIRSF037511">
    <property type="entry name" value="Transl_init_SUI1_pro"/>
    <property type="match status" value="1"/>
</dbReference>
<dbReference type="PANTHER" id="PTHR12789:SF0">
    <property type="entry name" value="DENSITY-REGULATED PROTEIN"/>
    <property type="match status" value="1"/>
</dbReference>
<comment type="similarity">
    <text evidence="1">Belongs to the SUI1 family.</text>
</comment>
<feature type="region of interest" description="Disordered" evidence="4">
    <location>
        <begin position="1"/>
        <end position="49"/>
    </location>
</feature>
<evidence type="ECO:0000256" key="1">
    <source>
        <dbReference type="ARBA" id="ARBA00005422"/>
    </source>
</evidence>
<dbReference type="CDD" id="cd11567">
    <property type="entry name" value="YciH_like"/>
    <property type="match status" value="1"/>
</dbReference>
<keyword evidence="6" id="KW-0396">Initiation factor</keyword>
<organism evidence="6 7">
    <name type="scientific">Aphanocapsa feldmannii 277cV</name>
    <dbReference type="NCBI Taxonomy" id="2507553"/>
    <lineage>
        <taxon>Bacteria</taxon>
        <taxon>Bacillati</taxon>
        <taxon>Cyanobacteriota</taxon>
        <taxon>Cyanophyceae</taxon>
        <taxon>Oscillatoriophycideae</taxon>
        <taxon>Chroococcales</taxon>
        <taxon>Microcystaceae</taxon>
        <taxon>Aphanocapsa</taxon>
    </lineage>
</organism>
<gene>
    <name evidence="6" type="ORF">ERJ67_11385</name>
</gene>
<dbReference type="PROSITE" id="PS50296">
    <property type="entry name" value="SUI1"/>
    <property type="match status" value="1"/>
</dbReference>
<dbReference type="Gene3D" id="3.30.780.10">
    <property type="entry name" value="SUI1-like domain"/>
    <property type="match status" value="1"/>
</dbReference>
<keyword evidence="3" id="KW-0648">Protein biosynthesis</keyword>
<dbReference type="Proteomes" id="UP000317990">
    <property type="component" value="Unassembled WGS sequence"/>
</dbReference>
<proteinExistence type="inferred from homology"/>
<reference evidence="6 7" key="1">
    <citation type="journal article" date="2019" name="mSystems">
        <title>Life at home and on the roam: Genomic adaptions reflect the dual lifestyle of an intracellular, facultative symbiont.</title>
        <authorList>
            <person name="Burgsdorf I."/>
        </authorList>
    </citation>
    <scope>NUCLEOTIDE SEQUENCE [LARGE SCALE GENOMIC DNA]</scope>
    <source>
        <strain evidence="6">277cV</strain>
    </source>
</reference>
<evidence type="ECO:0000256" key="4">
    <source>
        <dbReference type="SAM" id="MobiDB-lite"/>
    </source>
</evidence>
<evidence type="ECO:0000313" key="7">
    <source>
        <dbReference type="Proteomes" id="UP000317990"/>
    </source>
</evidence>
<dbReference type="InterPro" id="IPR005872">
    <property type="entry name" value="SUI1_arc_bac"/>
</dbReference>
<dbReference type="AlphaFoldDB" id="A0A524RKI1"/>
<dbReference type="GO" id="GO:0001731">
    <property type="term" value="P:formation of translation preinitiation complex"/>
    <property type="evidence" value="ECO:0007669"/>
    <property type="project" value="TreeGrafter"/>
</dbReference>
<dbReference type="InterPro" id="IPR050318">
    <property type="entry name" value="DENR/SUI1_TIF"/>
</dbReference>